<evidence type="ECO:0000313" key="1">
    <source>
        <dbReference type="EMBL" id="KAF0907107.1"/>
    </source>
</evidence>
<dbReference type="AlphaFoldDB" id="A0A6G1D419"/>
<keyword evidence="2" id="KW-1185">Reference proteome</keyword>
<dbReference type="PANTHER" id="PTHR33207">
    <property type="entry name" value="F-BOX DOMAIN CONTAINING PROTEIN-RELATED"/>
    <property type="match status" value="1"/>
</dbReference>
<protein>
    <recommendedName>
        <fullName evidence="3">F-box associated domain-containing protein</fullName>
    </recommendedName>
</protein>
<proteinExistence type="predicted"/>
<comment type="caution">
    <text evidence="1">The sequence shown here is derived from an EMBL/GenBank/DDBJ whole genome shotgun (WGS) entry which is preliminary data.</text>
</comment>
<name>A0A6G1D419_9ORYZ</name>
<organism evidence="1 2">
    <name type="scientific">Oryza meyeriana var. granulata</name>
    <dbReference type="NCBI Taxonomy" id="110450"/>
    <lineage>
        <taxon>Eukaryota</taxon>
        <taxon>Viridiplantae</taxon>
        <taxon>Streptophyta</taxon>
        <taxon>Embryophyta</taxon>
        <taxon>Tracheophyta</taxon>
        <taxon>Spermatophyta</taxon>
        <taxon>Magnoliopsida</taxon>
        <taxon>Liliopsida</taxon>
        <taxon>Poales</taxon>
        <taxon>Poaceae</taxon>
        <taxon>BOP clade</taxon>
        <taxon>Oryzoideae</taxon>
        <taxon>Oryzeae</taxon>
        <taxon>Oryzinae</taxon>
        <taxon>Oryza</taxon>
        <taxon>Oryza meyeriana</taxon>
    </lineage>
</organism>
<dbReference type="EMBL" id="SPHZ02000007">
    <property type="protein sequence ID" value="KAF0907107.1"/>
    <property type="molecule type" value="Genomic_DNA"/>
</dbReference>
<evidence type="ECO:0000313" key="2">
    <source>
        <dbReference type="Proteomes" id="UP000479710"/>
    </source>
</evidence>
<gene>
    <name evidence="1" type="ORF">E2562_015647</name>
</gene>
<sequence>MYDVHLGLVLFLPMSLPSRILPRILVLNPASCCRALLPQPPRNAPPNDRWCSGRRHFVGAIVLLLVHPSKLCFDAVCLTIDDKHPRAWVASYCDNDCSWRALPWDTGVTVEVDPYWFEGRSVHAVWDIYWHICHSSRLLKLDPATLHFSDLLAPSELGDSHKKFRIGKTPEDGQLAMAAVEDQEMEFWECGEARGSNNARALDKRNGSCDHVGKVVPPPFGPALDTRNGSCDRVGEVT</sequence>
<reference evidence="1 2" key="1">
    <citation type="submission" date="2019-11" db="EMBL/GenBank/DDBJ databases">
        <title>Whole genome sequence of Oryza granulata.</title>
        <authorList>
            <person name="Li W."/>
        </authorList>
    </citation>
    <scope>NUCLEOTIDE SEQUENCE [LARGE SCALE GENOMIC DNA]</scope>
    <source>
        <strain evidence="2">cv. Menghai</strain>
        <tissue evidence="1">Leaf</tissue>
    </source>
</reference>
<dbReference type="OrthoDB" id="687046at2759"/>
<dbReference type="Proteomes" id="UP000479710">
    <property type="component" value="Unassembled WGS sequence"/>
</dbReference>
<evidence type="ECO:0008006" key="3">
    <source>
        <dbReference type="Google" id="ProtNLM"/>
    </source>
</evidence>
<accession>A0A6G1D419</accession>